<feature type="compositionally biased region" description="Pro residues" evidence="9">
    <location>
        <begin position="302"/>
        <end position="318"/>
    </location>
</feature>
<dbReference type="GO" id="GO:0005524">
    <property type="term" value="F:ATP binding"/>
    <property type="evidence" value="ECO:0007669"/>
    <property type="project" value="UniProtKB-KW"/>
</dbReference>
<keyword evidence="14" id="KW-1185">Reference proteome</keyword>
<evidence type="ECO:0000256" key="5">
    <source>
        <dbReference type="ARBA" id="ARBA00022741"/>
    </source>
</evidence>
<keyword evidence="5" id="KW-0547">Nucleotide-binding</keyword>
<dbReference type="InterPro" id="IPR011527">
    <property type="entry name" value="ABC1_TM_dom"/>
</dbReference>
<reference evidence="13 14" key="1">
    <citation type="journal article" date="2019" name="Nat. Ecol. Evol.">
        <title>Megaphylogeny resolves global patterns of mushroom evolution.</title>
        <authorList>
            <person name="Varga T."/>
            <person name="Krizsan K."/>
            <person name="Foldi C."/>
            <person name="Dima B."/>
            <person name="Sanchez-Garcia M."/>
            <person name="Sanchez-Ramirez S."/>
            <person name="Szollosi G.J."/>
            <person name="Szarkandi J.G."/>
            <person name="Papp V."/>
            <person name="Albert L."/>
            <person name="Andreopoulos W."/>
            <person name="Angelini C."/>
            <person name="Antonin V."/>
            <person name="Barry K.W."/>
            <person name="Bougher N.L."/>
            <person name="Buchanan P."/>
            <person name="Buyck B."/>
            <person name="Bense V."/>
            <person name="Catcheside P."/>
            <person name="Chovatia M."/>
            <person name="Cooper J."/>
            <person name="Damon W."/>
            <person name="Desjardin D."/>
            <person name="Finy P."/>
            <person name="Geml J."/>
            <person name="Haridas S."/>
            <person name="Hughes K."/>
            <person name="Justo A."/>
            <person name="Karasinski D."/>
            <person name="Kautmanova I."/>
            <person name="Kiss B."/>
            <person name="Kocsube S."/>
            <person name="Kotiranta H."/>
            <person name="LaButti K.M."/>
            <person name="Lechner B.E."/>
            <person name="Liimatainen K."/>
            <person name="Lipzen A."/>
            <person name="Lukacs Z."/>
            <person name="Mihaltcheva S."/>
            <person name="Morgado L.N."/>
            <person name="Niskanen T."/>
            <person name="Noordeloos M.E."/>
            <person name="Ohm R.A."/>
            <person name="Ortiz-Santana B."/>
            <person name="Ovrebo C."/>
            <person name="Racz N."/>
            <person name="Riley R."/>
            <person name="Savchenko A."/>
            <person name="Shiryaev A."/>
            <person name="Soop K."/>
            <person name="Spirin V."/>
            <person name="Szebenyi C."/>
            <person name="Tomsovsky M."/>
            <person name="Tulloss R.E."/>
            <person name="Uehling J."/>
            <person name="Grigoriev I.V."/>
            <person name="Vagvolgyi C."/>
            <person name="Papp T."/>
            <person name="Martin F.M."/>
            <person name="Miettinen O."/>
            <person name="Hibbett D.S."/>
            <person name="Nagy L.G."/>
        </authorList>
    </citation>
    <scope>NUCLEOTIDE SEQUENCE [LARGE SCALE GENOMIC DNA]</scope>
    <source>
        <strain evidence="13 14">CBS 962.96</strain>
    </source>
</reference>
<feature type="domain" description="ABC transmembrane type-1" evidence="12">
    <location>
        <begin position="881"/>
        <end position="1158"/>
    </location>
</feature>
<evidence type="ECO:0000256" key="6">
    <source>
        <dbReference type="ARBA" id="ARBA00022840"/>
    </source>
</evidence>
<evidence type="ECO:0000256" key="1">
    <source>
        <dbReference type="ARBA" id="ARBA00004141"/>
    </source>
</evidence>
<keyword evidence="2" id="KW-0813">Transport</keyword>
<dbReference type="InterPro" id="IPR027417">
    <property type="entry name" value="P-loop_NTPase"/>
</dbReference>
<keyword evidence="3 10" id="KW-0812">Transmembrane</keyword>
<feature type="domain" description="ABC transmembrane type-1" evidence="12">
    <location>
        <begin position="173"/>
        <end position="526"/>
    </location>
</feature>
<keyword evidence="13" id="KW-0378">Hydrolase</keyword>
<comment type="subcellular location">
    <subcellularLocation>
        <location evidence="1">Membrane</location>
        <topology evidence="1">Multi-pass membrane protein</topology>
    </subcellularLocation>
</comment>
<feature type="transmembrane region" description="Helical" evidence="10">
    <location>
        <begin position="20"/>
        <end position="37"/>
    </location>
</feature>
<feature type="domain" description="ABC transporter" evidence="11">
    <location>
        <begin position="571"/>
        <end position="812"/>
    </location>
</feature>
<keyword evidence="6" id="KW-0067">ATP-binding</keyword>
<dbReference type="EMBL" id="ML179194">
    <property type="protein sequence ID" value="THU95701.1"/>
    <property type="molecule type" value="Genomic_DNA"/>
</dbReference>
<dbReference type="PROSITE" id="PS50893">
    <property type="entry name" value="ABC_TRANSPORTER_2"/>
    <property type="match status" value="2"/>
</dbReference>
<dbReference type="PANTHER" id="PTHR24223">
    <property type="entry name" value="ATP-BINDING CASSETTE SUB-FAMILY C"/>
    <property type="match status" value="1"/>
</dbReference>
<evidence type="ECO:0000313" key="14">
    <source>
        <dbReference type="Proteomes" id="UP000297245"/>
    </source>
</evidence>
<dbReference type="Pfam" id="PF00005">
    <property type="entry name" value="ABC_tran"/>
    <property type="match status" value="2"/>
</dbReference>
<dbReference type="GO" id="GO:0016887">
    <property type="term" value="F:ATP hydrolysis activity"/>
    <property type="evidence" value="ECO:0007669"/>
    <property type="project" value="InterPro"/>
</dbReference>
<feature type="transmembrane region" description="Helical" evidence="10">
    <location>
        <begin position="386"/>
        <end position="406"/>
    </location>
</feature>
<dbReference type="CDD" id="cd03250">
    <property type="entry name" value="ABCC_MRP_domain1"/>
    <property type="match status" value="1"/>
</dbReference>
<evidence type="ECO:0000256" key="7">
    <source>
        <dbReference type="ARBA" id="ARBA00022989"/>
    </source>
</evidence>
<dbReference type="CDD" id="cd18604">
    <property type="entry name" value="ABC_6TM_VMR1_D2_like"/>
    <property type="match status" value="1"/>
</dbReference>
<dbReference type="InterPro" id="IPR036640">
    <property type="entry name" value="ABC1_TM_sf"/>
</dbReference>
<organism evidence="13 14">
    <name type="scientific">Dendrothele bispora (strain CBS 962.96)</name>
    <dbReference type="NCBI Taxonomy" id="1314807"/>
    <lineage>
        <taxon>Eukaryota</taxon>
        <taxon>Fungi</taxon>
        <taxon>Dikarya</taxon>
        <taxon>Basidiomycota</taxon>
        <taxon>Agaricomycotina</taxon>
        <taxon>Agaricomycetes</taxon>
        <taxon>Agaricomycetidae</taxon>
        <taxon>Agaricales</taxon>
        <taxon>Agaricales incertae sedis</taxon>
        <taxon>Dendrothele</taxon>
    </lineage>
</organism>
<feature type="domain" description="ABC transporter" evidence="11">
    <location>
        <begin position="1194"/>
        <end position="1431"/>
    </location>
</feature>
<keyword evidence="7 10" id="KW-1133">Transmembrane helix</keyword>
<protein>
    <submittedName>
        <fullName evidence="13">P-loop containing nucleoside triphosphate hydrolase protein</fullName>
    </submittedName>
</protein>
<dbReference type="CDD" id="cd03244">
    <property type="entry name" value="ABCC_MRP_domain2"/>
    <property type="match status" value="1"/>
</dbReference>
<evidence type="ECO:0000256" key="2">
    <source>
        <dbReference type="ARBA" id="ARBA00022448"/>
    </source>
</evidence>
<dbReference type="OrthoDB" id="6500128at2759"/>
<feature type="transmembrane region" description="Helical" evidence="10">
    <location>
        <begin position="211"/>
        <end position="233"/>
    </location>
</feature>
<evidence type="ECO:0000259" key="11">
    <source>
        <dbReference type="PROSITE" id="PS50893"/>
    </source>
</evidence>
<dbReference type="GO" id="GO:0140359">
    <property type="term" value="F:ABC-type transporter activity"/>
    <property type="evidence" value="ECO:0007669"/>
    <property type="project" value="InterPro"/>
</dbReference>
<dbReference type="InterPro" id="IPR003593">
    <property type="entry name" value="AAA+_ATPase"/>
</dbReference>
<dbReference type="Gene3D" id="1.20.1560.10">
    <property type="entry name" value="ABC transporter type 1, transmembrane domain"/>
    <property type="match status" value="2"/>
</dbReference>
<feature type="transmembrane region" description="Helical" evidence="10">
    <location>
        <begin position="58"/>
        <end position="77"/>
    </location>
</feature>
<dbReference type="SUPFAM" id="SSF90123">
    <property type="entry name" value="ABC transporter transmembrane region"/>
    <property type="match status" value="2"/>
</dbReference>
<dbReference type="PROSITE" id="PS50929">
    <property type="entry name" value="ABC_TM1F"/>
    <property type="match status" value="2"/>
</dbReference>
<sequence length="1445" mass="161672">YSSVLALLSLFTKRRWSTILIRHVNTVHLVAFVVYAYRDLYPLTIFDQTPQDASEGSVLWARIGLLTLATIVIPLVIPRQYVPYNPEKPEEPNPEQTASLLSLTLYTFMDPIVFKAWKASKVQLEREDLPHLPDYDHSYNLRARMFGHLDPMKVKRRNLFFSLMRAFRTDYMVLFTMLFVRALSGFTTPVAVKGLLNYIEQKGIGVPTKPWVWILVLLLGPTIESLSFEWYIFIATRALVRTEAILTQLVFEHALRIRMKSETNDTSKEKQQQISSPEDTSKPATPTPPESASQTDSDSDSRPPPPPATPVPTTPSPSPSGGAAPGEDDKKKSSAANLVGRMNNLVTSDLQSIVDARDFGMLVVYTPIQIVLCIIFLYQVLGWSSFLGLATIIILFPLPGYLAKLVQRAQKAKMKKTDARIETVTETMNVLRMVKMFGWERLMNERIAAKREEELTYIKRMRLLDLATMLTNHIIPIITMLVTYATYTLVMKEPLTASKVFSSMVVFEKFQFQLRILLFVMNQSIAAKVSLDRITDFLYNTELLDTYKQKDNGAIEEVSTSIISSESSQDIGFRNATFTWSNDSDDGTLTPSRRRFQLRIEEELLFKRGCINLIVGPTGCGKTSMLMALLSEMHFVQTNPDSWFNLPRDKGVAYAAQESWVQNATIKDNIVFRSEFNEARYKKVLHQCALERDLTLFEAGDATEVGEKGLTLSGGQKARITLARAVYSDAEIILLDDVLAALDVHTSKWIVERCFKGDLIKGRTVLLVTHNLVLTQPIAGFVVSMKDGKIASQGTVSDALDHNRSLVAEARQEEQELQIAEETIDVTAPVADGSKSDGKLIIAEEVEIGHVGWPAMRLFIKALGGNHVFLFFLTYMGMIGLSEFAEIGQTWFLGYWAEQYEKMNPEDVNVVFYLSSYVLILAFVIGTFAIAFIVNMFGAIRSSRSIHKQLMTSILGTGHLVFKMQWLDTTPTSRVITRCTKDMNDVDRPIPQLFGSLLQYTLSLIAKFAAVIIYTPVFLAPGILIAIMGGLLGQIYIHAQLPIKRLQSNAKAPVLGHFGAAIAGITSIRAYGVQESFKSDSLKHIDFYSRPSRTFYNLNRWIDIRVDALANLFAASLAAYLVYYAHQSSSNVGFSLNMAVGFSSGILWWIRMANMFETQANSLERINRYIDIEKEPTPSDDRVPPAYWPSSGDLRVEKLSARYSPDGPKVLRDISFNAASGERIGVVGRTGSGKSSLMLSLLRCIYTDGEVYYDGIPTASLNLENLRTNITIIPQVPELLSGSVRKNLDPFEQHDDAILNDALRSAGLYSVQSEEESDRITLDTAISSGGSNLSVGQRQILALARAMVRGSKLLILDEGMYNLYYKTDTIIQSSLRRELKGDVTLITVAHRLQTIMDADKIMVLDAGNIVEFDKPSVLLQDPNGKLRALVDESADKDHLYEMAGL</sequence>
<name>A0A4S8M1J3_DENBC</name>
<dbReference type="FunFam" id="3.40.50.300:FF:000838">
    <property type="entry name" value="ABC multidrug transporter (Eurofung)"/>
    <property type="match status" value="1"/>
</dbReference>
<feature type="transmembrane region" description="Helical" evidence="10">
    <location>
        <begin position="868"/>
        <end position="892"/>
    </location>
</feature>
<feature type="transmembrane region" description="Helical" evidence="10">
    <location>
        <begin position="912"/>
        <end position="940"/>
    </location>
</feature>
<feature type="transmembrane region" description="Helical" evidence="10">
    <location>
        <begin position="1019"/>
        <end position="1037"/>
    </location>
</feature>
<feature type="transmembrane region" description="Helical" evidence="10">
    <location>
        <begin position="1132"/>
        <end position="1150"/>
    </location>
</feature>
<gene>
    <name evidence="13" type="ORF">K435DRAFT_665924</name>
</gene>
<evidence type="ECO:0000259" key="12">
    <source>
        <dbReference type="PROSITE" id="PS50929"/>
    </source>
</evidence>
<dbReference type="InterPro" id="IPR017871">
    <property type="entry name" value="ABC_transporter-like_CS"/>
</dbReference>
<feature type="compositionally biased region" description="Polar residues" evidence="9">
    <location>
        <begin position="272"/>
        <end position="296"/>
    </location>
</feature>
<evidence type="ECO:0000313" key="13">
    <source>
        <dbReference type="EMBL" id="THU95701.1"/>
    </source>
</evidence>
<feature type="transmembrane region" description="Helical" evidence="10">
    <location>
        <begin position="171"/>
        <end position="191"/>
    </location>
</feature>
<dbReference type="PANTHER" id="PTHR24223:SF356">
    <property type="entry name" value="ATP-BINDING CASSETTE TRANSPORTER ABC4"/>
    <property type="match status" value="1"/>
</dbReference>
<feature type="non-terminal residue" evidence="13">
    <location>
        <position position="1"/>
    </location>
</feature>
<evidence type="ECO:0000256" key="4">
    <source>
        <dbReference type="ARBA" id="ARBA00022737"/>
    </source>
</evidence>
<keyword evidence="8 10" id="KW-0472">Membrane</keyword>
<dbReference type="FunFam" id="1.20.1560.10:FF:000013">
    <property type="entry name" value="ABC transporter C family member 2"/>
    <property type="match status" value="1"/>
</dbReference>
<feature type="compositionally biased region" description="Basic and acidic residues" evidence="9">
    <location>
        <begin position="262"/>
        <end position="271"/>
    </location>
</feature>
<keyword evidence="4" id="KW-0677">Repeat</keyword>
<dbReference type="Gene3D" id="3.40.50.300">
    <property type="entry name" value="P-loop containing nucleotide triphosphate hydrolases"/>
    <property type="match status" value="2"/>
</dbReference>
<feature type="transmembrane region" description="Helical" evidence="10">
    <location>
        <begin position="359"/>
        <end position="380"/>
    </location>
</feature>
<evidence type="ECO:0000256" key="10">
    <source>
        <dbReference type="SAM" id="Phobius"/>
    </source>
</evidence>
<evidence type="ECO:0000256" key="9">
    <source>
        <dbReference type="SAM" id="MobiDB-lite"/>
    </source>
</evidence>
<dbReference type="Proteomes" id="UP000297245">
    <property type="component" value="Unassembled WGS sequence"/>
</dbReference>
<dbReference type="CDD" id="cd18596">
    <property type="entry name" value="ABC_6TM_VMR1_D1_like"/>
    <property type="match status" value="1"/>
</dbReference>
<proteinExistence type="predicted"/>
<evidence type="ECO:0000256" key="8">
    <source>
        <dbReference type="ARBA" id="ARBA00023136"/>
    </source>
</evidence>
<dbReference type="Pfam" id="PF00664">
    <property type="entry name" value="ABC_membrane"/>
    <property type="match status" value="2"/>
</dbReference>
<feature type="region of interest" description="Disordered" evidence="9">
    <location>
        <begin position="262"/>
        <end position="333"/>
    </location>
</feature>
<dbReference type="InterPro" id="IPR050173">
    <property type="entry name" value="ABC_transporter_C-like"/>
</dbReference>
<dbReference type="PROSITE" id="PS00211">
    <property type="entry name" value="ABC_TRANSPORTER_1"/>
    <property type="match status" value="1"/>
</dbReference>
<feature type="transmembrane region" description="Helical" evidence="10">
    <location>
        <begin position="469"/>
        <end position="490"/>
    </location>
</feature>
<dbReference type="InterPro" id="IPR003439">
    <property type="entry name" value="ABC_transporter-like_ATP-bd"/>
</dbReference>
<dbReference type="SMART" id="SM00382">
    <property type="entry name" value="AAA"/>
    <property type="match status" value="2"/>
</dbReference>
<evidence type="ECO:0000256" key="3">
    <source>
        <dbReference type="ARBA" id="ARBA00022692"/>
    </source>
</evidence>
<accession>A0A4S8M1J3</accession>
<dbReference type="GO" id="GO:0016020">
    <property type="term" value="C:membrane"/>
    <property type="evidence" value="ECO:0007669"/>
    <property type="project" value="UniProtKB-SubCell"/>
</dbReference>
<feature type="transmembrane region" description="Helical" evidence="10">
    <location>
        <begin position="1108"/>
        <end position="1126"/>
    </location>
</feature>
<dbReference type="SUPFAM" id="SSF52540">
    <property type="entry name" value="P-loop containing nucleoside triphosphate hydrolases"/>
    <property type="match status" value="2"/>
</dbReference>